<gene>
    <name evidence="6" type="ORF">EH207_06675</name>
</gene>
<dbReference type="PANTHER" id="PTHR47506">
    <property type="entry name" value="TRANSCRIPTIONAL REGULATORY PROTEIN"/>
    <property type="match status" value="1"/>
</dbReference>
<dbReference type="KEGG" id="brb:EH207_06675"/>
<dbReference type="GO" id="GO:0003677">
    <property type="term" value="F:DNA binding"/>
    <property type="evidence" value="ECO:0007669"/>
    <property type="project" value="UniProtKB-UniRule"/>
</dbReference>
<keyword evidence="3" id="KW-0804">Transcription</keyword>
<protein>
    <submittedName>
        <fullName evidence="6">TetR/AcrR family transcriptional regulator</fullName>
    </submittedName>
</protein>
<dbReference type="SUPFAM" id="SSF48498">
    <property type="entry name" value="Tetracyclin repressor-like, C-terminal domain"/>
    <property type="match status" value="1"/>
</dbReference>
<dbReference type="EMBL" id="CP034035">
    <property type="protein sequence ID" value="QCR08222.1"/>
    <property type="molecule type" value="Genomic_DNA"/>
</dbReference>
<dbReference type="InterPro" id="IPR009057">
    <property type="entry name" value="Homeodomain-like_sf"/>
</dbReference>
<reference evidence="6 7" key="1">
    <citation type="submission" date="2018-11" db="EMBL/GenBank/DDBJ databases">
        <title>Genome sequences of Brenneria nigrifluens and Brenneria rubrifaciens.</title>
        <authorList>
            <person name="Poret-Peterson A.T."/>
            <person name="McClean A.E."/>
            <person name="Kluepfel D.A."/>
        </authorList>
    </citation>
    <scope>NUCLEOTIDE SEQUENCE [LARGE SCALE GENOMIC DNA]</scope>
    <source>
        <strain evidence="6 7">6D370</strain>
    </source>
</reference>
<feature type="DNA-binding region" description="H-T-H motif" evidence="4">
    <location>
        <begin position="31"/>
        <end position="50"/>
    </location>
</feature>
<evidence type="ECO:0000256" key="1">
    <source>
        <dbReference type="ARBA" id="ARBA00023015"/>
    </source>
</evidence>
<dbReference type="PANTHER" id="PTHR47506:SF6">
    <property type="entry name" value="HTH-TYPE TRANSCRIPTIONAL REPRESSOR NEMR"/>
    <property type="match status" value="1"/>
</dbReference>
<dbReference type="OrthoDB" id="4541465at2"/>
<proteinExistence type="predicted"/>
<dbReference type="InterPro" id="IPR011075">
    <property type="entry name" value="TetR_C"/>
</dbReference>
<accession>A0A4P8QM38</accession>
<name>A0A4P8QM38_9GAMM</name>
<dbReference type="AlphaFoldDB" id="A0A4P8QM38"/>
<keyword evidence="1" id="KW-0805">Transcription regulation</keyword>
<evidence type="ECO:0000256" key="4">
    <source>
        <dbReference type="PROSITE-ProRule" id="PRU00335"/>
    </source>
</evidence>
<evidence type="ECO:0000313" key="6">
    <source>
        <dbReference type="EMBL" id="QCR08222.1"/>
    </source>
</evidence>
<feature type="domain" description="HTH tetR-type" evidence="5">
    <location>
        <begin position="8"/>
        <end position="68"/>
    </location>
</feature>
<evidence type="ECO:0000256" key="3">
    <source>
        <dbReference type="ARBA" id="ARBA00023163"/>
    </source>
</evidence>
<keyword evidence="2 4" id="KW-0238">DNA-binding</keyword>
<evidence type="ECO:0000313" key="7">
    <source>
        <dbReference type="Proteomes" id="UP000299580"/>
    </source>
</evidence>
<evidence type="ECO:0000256" key="2">
    <source>
        <dbReference type="ARBA" id="ARBA00023125"/>
    </source>
</evidence>
<dbReference type="PROSITE" id="PS50977">
    <property type="entry name" value="HTH_TETR_2"/>
    <property type="match status" value="1"/>
</dbReference>
<dbReference type="Gene3D" id="1.10.357.10">
    <property type="entry name" value="Tetracycline Repressor, domain 2"/>
    <property type="match status" value="1"/>
</dbReference>
<dbReference type="SUPFAM" id="SSF46689">
    <property type="entry name" value="Homeodomain-like"/>
    <property type="match status" value="1"/>
</dbReference>
<evidence type="ECO:0000259" key="5">
    <source>
        <dbReference type="PROSITE" id="PS50977"/>
    </source>
</evidence>
<keyword evidence="7" id="KW-1185">Reference proteome</keyword>
<dbReference type="Proteomes" id="UP000299580">
    <property type="component" value="Chromosome"/>
</dbReference>
<dbReference type="Pfam" id="PF00440">
    <property type="entry name" value="TetR_N"/>
    <property type="match status" value="1"/>
</dbReference>
<dbReference type="Pfam" id="PF16925">
    <property type="entry name" value="TetR_C_13"/>
    <property type="match status" value="1"/>
</dbReference>
<dbReference type="InterPro" id="IPR036271">
    <property type="entry name" value="Tet_transcr_reg_TetR-rel_C_sf"/>
</dbReference>
<organism evidence="6 7">
    <name type="scientific">Brenneria rubrifaciens</name>
    <dbReference type="NCBI Taxonomy" id="55213"/>
    <lineage>
        <taxon>Bacteria</taxon>
        <taxon>Pseudomonadati</taxon>
        <taxon>Pseudomonadota</taxon>
        <taxon>Gammaproteobacteria</taxon>
        <taxon>Enterobacterales</taxon>
        <taxon>Pectobacteriaceae</taxon>
        <taxon>Brenneria</taxon>
    </lineage>
</organism>
<sequence length="215" mass="23806">MTRTNKATLTRQHILDTGRKLVLHRGFVGVGLKTILDACNVPKGSFYHYFPSKEAFGCALLEEYVRDYEQRLDVLLAPDSRSGRERLMRYWMAWIDDPLLGGWAEHCLVVKLAAEVADLSEDMRFILCEGVTRLIARIAATVEDGQRDGSLLPALAPETTTQTLYQLWLGAALLSKLGQNKAPLHQALVATELLLPHPEAVQAAEPTASTSLPNI</sequence>
<dbReference type="InterPro" id="IPR001647">
    <property type="entry name" value="HTH_TetR"/>
</dbReference>